<dbReference type="SUPFAM" id="SSF88659">
    <property type="entry name" value="Sigma3 and sigma4 domains of RNA polymerase sigma factors"/>
    <property type="match status" value="1"/>
</dbReference>
<keyword evidence="7" id="KW-1185">Reference proteome</keyword>
<name>A0A934KV16_9FLAO</name>
<dbReference type="SUPFAM" id="SSF88946">
    <property type="entry name" value="Sigma2 domain of RNA polymerase sigma factors"/>
    <property type="match status" value="1"/>
</dbReference>
<evidence type="ECO:0000256" key="3">
    <source>
        <dbReference type="ARBA" id="ARBA00023082"/>
    </source>
</evidence>
<keyword evidence="2" id="KW-0805">Transcription regulation</keyword>
<dbReference type="InterPro" id="IPR007627">
    <property type="entry name" value="RNA_pol_sigma70_r2"/>
</dbReference>
<evidence type="ECO:0000256" key="1">
    <source>
        <dbReference type="ARBA" id="ARBA00010641"/>
    </source>
</evidence>
<dbReference type="AlphaFoldDB" id="A0A934KV16"/>
<dbReference type="Proteomes" id="UP000662373">
    <property type="component" value="Unassembled WGS sequence"/>
</dbReference>
<accession>A0A934KV16</accession>
<evidence type="ECO:0000259" key="5">
    <source>
        <dbReference type="Pfam" id="PF04542"/>
    </source>
</evidence>
<sequence length="261" mass="31023">MVHTNFEQLKNGCHAAFAEIHAQYSRRIFWVGKRMINDDFVVESLVQDTFLKLWIHMDRIETPEHIFFFLRFVMKRECISYYTRPRNRFFRKVNSLESYDNFQDYLAGYDPIHDTENLNVQKYEQANFDRIKKILPLLNAEKRHLIDLCLKYGFQYKPISKLMGTSITETSNKVKMAIRDIRSIINQGNLLESTKKPRNIVKIQGSITEAQKHILELRCEEKHSFETIATALNLSQKVVHREFLTAYKLLQEKHQQQSQFA</sequence>
<dbReference type="PANTHER" id="PTHR43133:SF46">
    <property type="entry name" value="RNA POLYMERASE SIGMA-70 FACTOR ECF SUBFAMILY"/>
    <property type="match status" value="1"/>
</dbReference>
<reference evidence="6 7" key="1">
    <citation type="submission" date="2020-09" db="EMBL/GenBank/DDBJ databases">
        <title>Draft genome of Gelidibacter salicanalis PAMC21136.</title>
        <authorList>
            <person name="Park H."/>
        </authorList>
    </citation>
    <scope>NUCLEOTIDE SEQUENCE [LARGE SCALE GENOMIC DNA]</scope>
    <source>
        <strain evidence="6 7">PAMC21136</strain>
    </source>
</reference>
<dbReference type="NCBIfam" id="TIGR02937">
    <property type="entry name" value="sigma70-ECF"/>
    <property type="match status" value="1"/>
</dbReference>
<dbReference type="EMBL" id="JAEHJZ010000035">
    <property type="protein sequence ID" value="MBJ7881861.1"/>
    <property type="molecule type" value="Genomic_DNA"/>
</dbReference>
<organism evidence="6 7">
    <name type="scientific">Gelidibacter salicanalis</name>
    <dbReference type="NCBI Taxonomy" id="291193"/>
    <lineage>
        <taxon>Bacteria</taxon>
        <taxon>Pseudomonadati</taxon>
        <taxon>Bacteroidota</taxon>
        <taxon>Flavobacteriia</taxon>
        <taxon>Flavobacteriales</taxon>
        <taxon>Flavobacteriaceae</taxon>
        <taxon>Gelidibacter</taxon>
    </lineage>
</organism>
<proteinExistence type="inferred from homology"/>
<evidence type="ECO:0000256" key="4">
    <source>
        <dbReference type="ARBA" id="ARBA00023163"/>
    </source>
</evidence>
<dbReference type="GO" id="GO:0006352">
    <property type="term" value="P:DNA-templated transcription initiation"/>
    <property type="evidence" value="ECO:0007669"/>
    <property type="project" value="InterPro"/>
</dbReference>
<comment type="caution">
    <text evidence="6">The sequence shown here is derived from an EMBL/GenBank/DDBJ whole genome shotgun (WGS) entry which is preliminary data.</text>
</comment>
<evidence type="ECO:0000313" key="7">
    <source>
        <dbReference type="Proteomes" id="UP000662373"/>
    </source>
</evidence>
<dbReference type="GO" id="GO:0016987">
    <property type="term" value="F:sigma factor activity"/>
    <property type="evidence" value="ECO:0007669"/>
    <property type="project" value="UniProtKB-KW"/>
</dbReference>
<evidence type="ECO:0000313" key="6">
    <source>
        <dbReference type="EMBL" id="MBJ7881861.1"/>
    </source>
</evidence>
<dbReference type="InterPro" id="IPR013325">
    <property type="entry name" value="RNA_pol_sigma_r2"/>
</dbReference>
<dbReference type="RefSeq" id="WP_199600990.1">
    <property type="nucleotide sequence ID" value="NZ_JAEHJZ010000035.1"/>
</dbReference>
<dbReference type="Gene3D" id="1.10.1740.10">
    <property type="match status" value="1"/>
</dbReference>
<keyword evidence="4" id="KW-0804">Transcription</keyword>
<protein>
    <submittedName>
        <fullName evidence="6">Sigma-70 family RNA polymerase sigma factor</fullName>
    </submittedName>
</protein>
<gene>
    <name evidence="6" type="ORF">JEM65_14580</name>
</gene>
<evidence type="ECO:0000256" key="2">
    <source>
        <dbReference type="ARBA" id="ARBA00023015"/>
    </source>
</evidence>
<comment type="similarity">
    <text evidence="1">Belongs to the sigma-70 factor family. ECF subfamily.</text>
</comment>
<dbReference type="PANTHER" id="PTHR43133">
    <property type="entry name" value="RNA POLYMERASE ECF-TYPE SIGMA FACTO"/>
    <property type="match status" value="1"/>
</dbReference>
<dbReference type="Pfam" id="PF04542">
    <property type="entry name" value="Sigma70_r2"/>
    <property type="match status" value="1"/>
</dbReference>
<dbReference type="InterPro" id="IPR014284">
    <property type="entry name" value="RNA_pol_sigma-70_dom"/>
</dbReference>
<keyword evidence="3" id="KW-0731">Sigma factor</keyword>
<dbReference type="InterPro" id="IPR039425">
    <property type="entry name" value="RNA_pol_sigma-70-like"/>
</dbReference>
<feature type="domain" description="RNA polymerase sigma-70 region 2" evidence="5">
    <location>
        <begin position="22"/>
        <end position="84"/>
    </location>
</feature>
<dbReference type="InterPro" id="IPR013324">
    <property type="entry name" value="RNA_pol_sigma_r3/r4-like"/>
</dbReference>